<evidence type="ECO:0000259" key="6">
    <source>
        <dbReference type="PROSITE" id="PS50280"/>
    </source>
</evidence>
<dbReference type="SMART" id="SM00317">
    <property type="entry name" value="SET"/>
    <property type="match status" value="1"/>
</dbReference>
<feature type="compositionally biased region" description="Low complexity" evidence="5">
    <location>
        <begin position="474"/>
        <end position="494"/>
    </location>
</feature>
<feature type="region of interest" description="Disordered" evidence="5">
    <location>
        <begin position="427"/>
        <end position="522"/>
    </location>
</feature>
<dbReference type="Gene3D" id="6.10.140.2220">
    <property type="match status" value="1"/>
</dbReference>
<evidence type="ECO:0000256" key="2">
    <source>
        <dbReference type="ARBA" id="ARBA00022771"/>
    </source>
</evidence>
<keyword evidence="2 4" id="KW-0863">Zinc-finger</keyword>
<protein>
    <recommendedName>
        <fullName evidence="10">SET domain-containing protein</fullName>
    </recommendedName>
</protein>
<dbReference type="InParanoid" id="A0A0D2UAE7"/>
<dbReference type="GO" id="GO:0005634">
    <property type="term" value="C:nucleus"/>
    <property type="evidence" value="ECO:0007669"/>
    <property type="project" value="TreeGrafter"/>
</dbReference>
<dbReference type="InterPro" id="IPR050869">
    <property type="entry name" value="H3K4_H4K5_MeTrfase"/>
</dbReference>
<dbReference type="SUPFAM" id="SSF82199">
    <property type="entry name" value="SET domain"/>
    <property type="match status" value="1"/>
</dbReference>
<keyword evidence="1" id="KW-0479">Metal-binding</keyword>
<dbReference type="STRING" id="595528.A0A0D2UAE7"/>
<feature type="domain" description="MYND-type" evidence="7">
    <location>
        <begin position="68"/>
        <end position="111"/>
    </location>
</feature>
<feature type="region of interest" description="Disordered" evidence="5">
    <location>
        <begin position="178"/>
        <end position="229"/>
    </location>
</feature>
<evidence type="ECO:0000259" key="7">
    <source>
        <dbReference type="PROSITE" id="PS50865"/>
    </source>
</evidence>
<dbReference type="InterPro" id="IPR046341">
    <property type="entry name" value="SET_dom_sf"/>
</dbReference>
<feature type="compositionally biased region" description="Polar residues" evidence="5">
    <location>
        <begin position="495"/>
        <end position="506"/>
    </location>
</feature>
<reference evidence="9" key="1">
    <citation type="submission" date="2011-02" db="EMBL/GenBank/DDBJ databases">
        <title>The Genome Sequence of Capsaspora owczarzaki ATCC 30864.</title>
        <authorList>
            <person name="Russ C."/>
            <person name="Cuomo C."/>
            <person name="Burger G."/>
            <person name="Gray M.W."/>
            <person name="Holland P.W.H."/>
            <person name="King N."/>
            <person name="Lang F.B.F."/>
            <person name="Roger A.J."/>
            <person name="Ruiz-Trillo I."/>
            <person name="Young S.K."/>
            <person name="Zeng Q."/>
            <person name="Gargeya S."/>
            <person name="Alvarado L."/>
            <person name="Berlin A."/>
            <person name="Chapman S.B."/>
            <person name="Chen Z."/>
            <person name="Freedman E."/>
            <person name="Gellesch M."/>
            <person name="Goldberg J."/>
            <person name="Griggs A."/>
            <person name="Gujja S."/>
            <person name="Heilman E."/>
            <person name="Heiman D."/>
            <person name="Howarth C."/>
            <person name="Mehta T."/>
            <person name="Neiman D."/>
            <person name="Pearson M."/>
            <person name="Roberts A."/>
            <person name="Saif S."/>
            <person name="Shea T."/>
            <person name="Shenoy N."/>
            <person name="Sisk P."/>
            <person name="Stolte C."/>
            <person name="Sykes S."/>
            <person name="White J."/>
            <person name="Yandava C."/>
            <person name="Haas B."/>
            <person name="Nusbaum C."/>
            <person name="Birren B."/>
        </authorList>
    </citation>
    <scope>NUCLEOTIDE SEQUENCE</scope>
    <source>
        <strain evidence="9">ATCC 30864</strain>
    </source>
</reference>
<accession>A0A0D2UAE7</accession>
<feature type="domain" description="SET" evidence="6">
    <location>
        <begin position="23"/>
        <end position="393"/>
    </location>
</feature>
<evidence type="ECO:0000256" key="4">
    <source>
        <dbReference type="PROSITE-ProRule" id="PRU00134"/>
    </source>
</evidence>
<dbReference type="AlphaFoldDB" id="A0A0D2UAE7"/>
<dbReference type="Pfam" id="PF00856">
    <property type="entry name" value="SET"/>
    <property type="match status" value="1"/>
</dbReference>
<feature type="compositionally biased region" description="Low complexity" evidence="5">
    <location>
        <begin position="509"/>
        <end position="522"/>
    </location>
</feature>
<dbReference type="OrthoDB" id="5945798at2759"/>
<dbReference type="InterPro" id="IPR001214">
    <property type="entry name" value="SET_dom"/>
</dbReference>
<dbReference type="PROSITE" id="PS50280">
    <property type="entry name" value="SET"/>
    <property type="match status" value="1"/>
</dbReference>
<dbReference type="SUPFAM" id="SSF144232">
    <property type="entry name" value="HIT/MYND zinc finger-like"/>
    <property type="match status" value="1"/>
</dbReference>
<dbReference type="OMA" id="HELICNI"/>
<dbReference type="GO" id="GO:0008270">
    <property type="term" value="F:zinc ion binding"/>
    <property type="evidence" value="ECO:0007669"/>
    <property type="project" value="UniProtKB-KW"/>
</dbReference>
<dbReference type="PhylomeDB" id="A0A0D2UAE7"/>
<keyword evidence="9" id="KW-1185">Reference proteome</keyword>
<keyword evidence="3" id="KW-0862">Zinc</keyword>
<proteinExistence type="predicted"/>
<feature type="region of interest" description="Disordered" evidence="5">
    <location>
        <begin position="241"/>
        <end position="276"/>
    </location>
</feature>
<evidence type="ECO:0000256" key="3">
    <source>
        <dbReference type="ARBA" id="ARBA00022833"/>
    </source>
</evidence>
<dbReference type="InterPro" id="IPR002893">
    <property type="entry name" value="Znf_MYND"/>
</dbReference>
<dbReference type="PANTHER" id="PTHR12197">
    <property type="entry name" value="HISTONE-LYSINE N-METHYLTRANSFERASE SMYD"/>
    <property type="match status" value="1"/>
</dbReference>
<dbReference type="CDD" id="cd20071">
    <property type="entry name" value="SET_SMYD"/>
    <property type="match status" value="1"/>
</dbReference>
<evidence type="ECO:0000256" key="5">
    <source>
        <dbReference type="SAM" id="MobiDB-lite"/>
    </source>
</evidence>
<dbReference type="RefSeq" id="XP_004363892.1">
    <property type="nucleotide sequence ID" value="XM_004363835.2"/>
</dbReference>
<name>A0A0D2UAE7_CAPO3</name>
<evidence type="ECO:0000313" key="8">
    <source>
        <dbReference type="EMBL" id="KJE92016.1"/>
    </source>
</evidence>
<evidence type="ECO:0000256" key="1">
    <source>
        <dbReference type="ARBA" id="ARBA00022723"/>
    </source>
</evidence>
<evidence type="ECO:0000313" key="9">
    <source>
        <dbReference type="Proteomes" id="UP000008743"/>
    </source>
</evidence>
<feature type="compositionally biased region" description="Low complexity" evidence="5">
    <location>
        <begin position="247"/>
        <end position="263"/>
    </location>
</feature>
<feature type="compositionally biased region" description="Low complexity" evidence="5">
    <location>
        <begin position="195"/>
        <end position="227"/>
    </location>
</feature>
<dbReference type="Proteomes" id="UP000008743">
    <property type="component" value="Unassembled WGS sequence"/>
</dbReference>
<dbReference type="PANTHER" id="PTHR12197:SF294">
    <property type="entry name" value="POTENTIAL PROTEIN LYSINE METHYLTRANSFERASE SET6"/>
    <property type="match status" value="1"/>
</dbReference>
<dbReference type="PROSITE" id="PS50865">
    <property type="entry name" value="ZF_MYND_2"/>
    <property type="match status" value="1"/>
</dbReference>
<organism evidence="8 9">
    <name type="scientific">Capsaspora owczarzaki (strain ATCC 30864)</name>
    <dbReference type="NCBI Taxonomy" id="595528"/>
    <lineage>
        <taxon>Eukaryota</taxon>
        <taxon>Filasterea</taxon>
        <taxon>Capsaspora</taxon>
    </lineage>
</organism>
<evidence type="ECO:0008006" key="10">
    <source>
        <dbReference type="Google" id="ProtNLM"/>
    </source>
</evidence>
<feature type="compositionally biased region" description="Basic and acidic residues" evidence="5">
    <location>
        <begin position="431"/>
        <end position="442"/>
    </location>
</feature>
<dbReference type="Gene3D" id="2.170.270.10">
    <property type="entry name" value="SET domain"/>
    <property type="match status" value="2"/>
</dbReference>
<dbReference type="EMBL" id="KE346363">
    <property type="protein sequence ID" value="KJE92016.1"/>
    <property type="molecule type" value="Genomic_DNA"/>
</dbReference>
<gene>
    <name evidence="8" type="ORF">CAOG_003053</name>
</gene>
<dbReference type="eggNOG" id="KOG2084">
    <property type="taxonomic scope" value="Eukaryota"/>
</dbReference>
<dbReference type="Gene3D" id="1.10.220.160">
    <property type="match status" value="2"/>
</dbReference>
<sequence>MEQPPAAAAAAAAVLPMALTERFPVAVREDAARGRYMVATRAIAAGETVFVALPYAYAVFTNCRKRVCAFCLLYDEQGRLFEHCAMCDQVYYCSAQCRQRDMDIGLHQRLCHALKKTATMKDDRHLSSIARLVVVILHRRASAADLLPLGIDGRYDTPPAHLQARAIRTAAAAHAATGSSASGLASETESDHNDAAAPATPTTTPSTTPSAGGPTGSAASEAPSAASVGDLAAQGPVLQRVQTQPNTASSSSSDPSPAATPSTEPQLSPEERAALKSSIEDVSSLVSHVDKWTVPEAQGFKKLLRFLEKHVEAELMAGFPLKDVLKLVSQIESNGFGLWDGKGECYARALFPSASFFNHSCDPSCDRYQDKFLLSIATRRPIAAGEELSISYIDVNAPCRTRQHELLDSYHFQCSCTRCVRELAAHSAGSKSRDKEEREKITYSKSAKPGSGTKGRNSDKANQKLPAKAKLGMAGPSTLAAAPGASSSSTGPTSFIAQLNQMMQKTEISDSASASSPRSHPN</sequence>